<feature type="transmembrane region" description="Helical" evidence="5">
    <location>
        <begin position="414"/>
        <end position="433"/>
    </location>
</feature>
<feature type="domain" description="Major facilitator superfamily (MFS) profile" evidence="6">
    <location>
        <begin position="100"/>
        <end position="519"/>
    </location>
</feature>
<keyword evidence="4 5" id="KW-0472">Membrane</keyword>
<evidence type="ECO:0000256" key="5">
    <source>
        <dbReference type="SAM" id="Phobius"/>
    </source>
</evidence>
<dbReference type="InterPro" id="IPR036259">
    <property type="entry name" value="MFS_trans_sf"/>
</dbReference>
<reference evidence="7 8" key="1">
    <citation type="journal article" date="2018" name="Sci. Rep.">
        <title>Genomic signatures of local adaptation to the degree of environmental predictability in rotifers.</title>
        <authorList>
            <person name="Franch-Gras L."/>
            <person name="Hahn C."/>
            <person name="Garcia-Roger E.M."/>
            <person name="Carmona M.J."/>
            <person name="Serra M."/>
            <person name="Gomez A."/>
        </authorList>
    </citation>
    <scope>NUCLEOTIDE SEQUENCE [LARGE SCALE GENOMIC DNA]</scope>
    <source>
        <strain evidence="7">HYR1</strain>
    </source>
</reference>
<dbReference type="Proteomes" id="UP000276133">
    <property type="component" value="Unassembled WGS sequence"/>
</dbReference>
<gene>
    <name evidence="7" type="ORF">BpHYR1_022026</name>
</gene>
<feature type="transmembrane region" description="Helical" evidence="5">
    <location>
        <begin position="275"/>
        <end position="291"/>
    </location>
</feature>
<dbReference type="GO" id="GO:0098700">
    <property type="term" value="P:neurotransmitter loading into synaptic vesicle"/>
    <property type="evidence" value="ECO:0007669"/>
    <property type="project" value="TreeGrafter"/>
</dbReference>
<feature type="transmembrane region" description="Helical" evidence="5">
    <location>
        <begin position="243"/>
        <end position="263"/>
    </location>
</feature>
<feature type="transmembrane region" description="Helical" evidence="5">
    <location>
        <begin position="371"/>
        <end position="393"/>
    </location>
</feature>
<evidence type="ECO:0000256" key="2">
    <source>
        <dbReference type="ARBA" id="ARBA00022692"/>
    </source>
</evidence>
<comment type="subcellular location">
    <subcellularLocation>
        <location evidence="1">Membrane</location>
        <topology evidence="1">Multi-pass membrane protein</topology>
    </subcellularLocation>
</comment>
<evidence type="ECO:0000259" key="6">
    <source>
        <dbReference type="PROSITE" id="PS50850"/>
    </source>
</evidence>
<dbReference type="InterPro" id="IPR011701">
    <property type="entry name" value="MFS"/>
</dbReference>
<proteinExistence type="predicted"/>
<sequence>MDNIPENLRVKNLVNSFADTKQKVGGRVKKIFDNKHDIDQENLVNNIEYGELVDEAEYPNGFDDENNKHRNTKSPNSYIPSRFECLYSLFPCLNMSKRYQIAFLSSLGFLISFGIRCNMGVAVVVMVHNQTKKDKYGNITVIPAAFDWGPATIAALDSSFFWGYLVTQIPGGYLAAKFPANRVFGFALVTSAFLNFLLPSAAKLNVGIAMLVRVLQGLVEGVTYPACHGIWRHWAPPLERSRLATISFTGSYAGAVLGMPISGIMTERISWESSFYFYGVVGVIWFSFWFFNSYERPATCPTISEKERIYIEESIGESSSLATKMWIRPPWKAFFTSKAVWAIIVANFCRSWSFYLLIIDQAEYFKEALGYNLGSVGFAAALPHLTMSIIVPIGGQIADYLRKNHFSTTTVRKLMNCGGFGMEAVFLLVVAYAQNPVVAIAFLTIAVGFSGFAISGFNVNHLDIAPRYASILMGISNGCGTLAGMLCPIVVETLTTKGTKEEWSTVFLIASLIHFAGVI</sequence>
<dbReference type="InterPro" id="IPR050382">
    <property type="entry name" value="MFS_Na/Anion_cotransporter"/>
</dbReference>
<dbReference type="InterPro" id="IPR020846">
    <property type="entry name" value="MFS_dom"/>
</dbReference>
<dbReference type="GO" id="GO:0050803">
    <property type="term" value="P:regulation of synapse structure or activity"/>
    <property type="evidence" value="ECO:0007669"/>
    <property type="project" value="TreeGrafter"/>
</dbReference>
<keyword evidence="2 5" id="KW-0812">Transmembrane</keyword>
<dbReference type="PANTHER" id="PTHR11662">
    <property type="entry name" value="SOLUTE CARRIER FAMILY 17"/>
    <property type="match status" value="1"/>
</dbReference>
<evidence type="ECO:0000256" key="4">
    <source>
        <dbReference type="ARBA" id="ARBA00023136"/>
    </source>
</evidence>
<feature type="non-terminal residue" evidence="7">
    <location>
        <position position="519"/>
    </location>
</feature>
<dbReference type="GO" id="GO:0030672">
    <property type="term" value="C:synaptic vesicle membrane"/>
    <property type="evidence" value="ECO:0007669"/>
    <property type="project" value="TreeGrafter"/>
</dbReference>
<evidence type="ECO:0000256" key="1">
    <source>
        <dbReference type="ARBA" id="ARBA00004141"/>
    </source>
</evidence>
<keyword evidence="3 5" id="KW-1133">Transmembrane helix</keyword>
<dbReference type="OrthoDB" id="2985014at2759"/>
<dbReference type="GO" id="GO:0060076">
    <property type="term" value="C:excitatory synapse"/>
    <property type="evidence" value="ECO:0007669"/>
    <property type="project" value="TreeGrafter"/>
</dbReference>
<organism evidence="7 8">
    <name type="scientific">Brachionus plicatilis</name>
    <name type="common">Marine rotifer</name>
    <name type="synonym">Brachionus muelleri</name>
    <dbReference type="NCBI Taxonomy" id="10195"/>
    <lineage>
        <taxon>Eukaryota</taxon>
        <taxon>Metazoa</taxon>
        <taxon>Spiralia</taxon>
        <taxon>Gnathifera</taxon>
        <taxon>Rotifera</taxon>
        <taxon>Eurotatoria</taxon>
        <taxon>Monogononta</taxon>
        <taxon>Pseudotrocha</taxon>
        <taxon>Ploima</taxon>
        <taxon>Brachionidae</taxon>
        <taxon>Brachionus</taxon>
    </lineage>
</organism>
<feature type="transmembrane region" description="Helical" evidence="5">
    <location>
        <begin position="471"/>
        <end position="491"/>
    </location>
</feature>
<dbReference type="AlphaFoldDB" id="A0A3M7SXC2"/>
<evidence type="ECO:0000313" key="7">
    <source>
        <dbReference type="EMBL" id="RNA40372.1"/>
    </source>
</evidence>
<protein>
    <submittedName>
        <fullName evidence="7">Vesicular glutamate transporter 1-like</fullName>
    </submittedName>
</protein>
<dbReference type="Gene3D" id="1.20.1250.20">
    <property type="entry name" value="MFS general substrate transporter like domains"/>
    <property type="match status" value="2"/>
</dbReference>
<dbReference type="GO" id="GO:0005313">
    <property type="term" value="F:L-glutamate transmembrane transporter activity"/>
    <property type="evidence" value="ECO:0007669"/>
    <property type="project" value="TreeGrafter"/>
</dbReference>
<feature type="transmembrane region" description="Helical" evidence="5">
    <location>
        <begin position="439"/>
        <end position="459"/>
    </location>
</feature>
<feature type="transmembrane region" description="Helical" evidence="5">
    <location>
        <begin position="339"/>
        <end position="359"/>
    </location>
</feature>
<dbReference type="GO" id="GO:0005326">
    <property type="term" value="F:neurotransmitter transmembrane transporter activity"/>
    <property type="evidence" value="ECO:0007669"/>
    <property type="project" value="TreeGrafter"/>
</dbReference>
<feature type="transmembrane region" description="Helical" evidence="5">
    <location>
        <begin position="179"/>
        <end position="198"/>
    </location>
</feature>
<dbReference type="EMBL" id="REGN01000650">
    <property type="protein sequence ID" value="RNA40372.1"/>
    <property type="molecule type" value="Genomic_DNA"/>
</dbReference>
<dbReference type="PROSITE" id="PS50850">
    <property type="entry name" value="MFS"/>
    <property type="match status" value="1"/>
</dbReference>
<dbReference type="Pfam" id="PF07690">
    <property type="entry name" value="MFS_1"/>
    <property type="match status" value="1"/>
</dbReference>
<evidence type="ECO:0000313" key="8">
    <source>
        <dbReference type="Proteomes" id="UP000276133"/>
    </source>
</evidence>
<feature type="transmembrane region" description="Helical" evidence="5">
    <location>
        <begin position="148"/>
        <end position="167"/>
    </location>
</feature>
<name>A0A3M7SXC2_BRAPC</name>
<dbReference type="CDD" id="cd17382">
    <property type="entry name" value="MFS_SLC17A6_7_8_VGluT"/>
    <property type="match status" value="1"/>
</dbReference>
<feature type="transmembrane region" description="Helical" evidence="5">
    <location>
        <begin position="101"/>
        <end position="128"/>
    </location>
</feature>
<dbReference type="SUPFAM" id="SSF103473">
    <property type="entry name" value="MFS general substrate transporter"/>
    <property type="match status" value="1"/>
</dbReference>
<dbReference type="FunFam" id="1.20.1250.20:FF:000226">
    <property type="entry name" value="Vesicular GLUtamate transporter"/>
    <property type="match status" value="1"/>
</dbReference>
<dbReference type="STRING" id="10195.A0A3M7SXC2"/>
<dbReference type="GO" id="GO:0035249">
    <property type="term" value="P:synaptic transmission, glutamatergic"/>
    <property type="evidence" value="ECO:0007669"/>
    <property type="project" value="TreeGrafter"/>
</dbReference>
<evidence type="ECO:0000256" key="3">
    <source>
        <dbReference type="ARBA" id="ARBA00022989"/>
    </source>
</evidence>
<accession>A0A3M7SXC2</accession>
<dbReference type="PANTHER" id="PTHR11662:SF456">
    <property type="entry name" value="VESICULAR GLUTAMATE TRANSPORTER, ISOFORM A"/>
    <property type="match status" value="1"/>
</dbReference>
<comment type="caution">
    <text evidence="7">The sequence shown here is derived from an EMBL/GenBank/DDBJ whole genome shotgun (WGS) entry which is preliminary data.</text>
</comment>
<keyword evidence="8" id="KW-1185">Reference proteome</keyword>
<dbReference type="FunFam" id="1.20.1250.20:FF:000264">
    <property type="entry name" value="vesicular glutamate transporter 1"/>
    <property type="match status" value="1"/>
</dbReference>